<evidence type="ECO:0000256" key="6">
    <source>
        <dbReference type="SAM" id="MobiDB-lite"/>
    </source>
</evidence>
<evidence type="ECO:0000313" key="8">
    <source>
        <dbReference type="EMBL" id="MDT0443821.1"/>
    </source>
</evidence>
<feature type="transmembrane region" description="Helical" evidence="7">
    <location>
        <begin position="135"/>
        <end position="153"/>
    </location>
</feature>
<feature type="transmembrane region" description="Helical" evidence="7">
    <location>
        <begin position="27"/>
        <end position="45"/>
    </location>
</feature>
<feature type="transmembrane region" description="Helical" evidence="7">
    <location>
        <begin position="305"/>
        <end position="327"/>
    </location>
</feature>
<feature type="transmembrane region" description="Helical" evidence="7">
    <location>
        <begin position="230"/>
        <end position="251"/>
    </location>
</feature>
<keyword evidence="2" id="KW-1003">Cell membrane</keyword>
<protein>
    <submittedName>
        <fullName evidence="8">Branched-chain amino acid ABC transporter permease</fullName>
    </submittedName>
</protein>
<evidence type="ECO:0000256" key="2">
    <source>
        <dbReference type="ARBA" id="ARBA00022475"/>
    </source>
</evidence>
<feature type="transmembrane region" description="Helical" evidence="7">
    <location>
        <begin position="106"/>
        <end position="128"/>
    </location>
</feature>
<comment type="subcellular location">
    <subcellularLocation>
        <location evidence="1">Cell membrane</location>
        <topology evidence="1">Multi-pass membrane protein</topology>
    </subcellularLocation>
</comment>
<evidence type="ECO:0000256" key="3">
    <source>
        <dbReference type="ARBA" id="ARBA00022692"/>
    </source>
</evidence>
<evidence type="ECO:0000256" key="1">
    <source>
        <dbReference type="ARBA" id="ARBA00004651"/>
    </source>
</evidence>
<feature type="region of interest" description="Disordered" evidence="6">
    <location>
        <begin position="355"/>
        <end position="378"/>
    </location>
</feature>
<feature type="transmembrane region" description="Helical" evidence="7">
    <location>
        <begin position="180"/>
        <end position="199"/>
    </location>
</feature>
<name>A0ABU2S557_9ACTN</name>
<evidence type="ECO:0000313" key="9">
    <source>
        <dbReference type="Proteomes" id="UP001183615"/>
    </source>
</evidence>
<keyword evidence="4 7" id="KW-1133">Transmembrane helix</keyword>
<dbReference type="PANTHER" id="PTHR30482">
    <property type="entry name" value="HIGH-AFFINITY BRANCHED-CHAIN AMINO ACID TRANSPORT SYSTEM PERMEASE"/>
    <property type="match status" value="1"/>
</dbReference>
<evidence type="ECO:0000256" key="4">
    <source>
        <dbReference type="ARBA" id="ARBA00022989"/>
    </source>
</evidence>
<dbReference type="PANTHER" id="PTHR30482:SF20">
    <property type="entry name" value="HIGH-AFFINITY BRANCHED-CHAIN AMINO ACID TRANSPORT SYSTEM PERMEASE PROTEIN LIVM"/>
    <property type="match status" value="1"/>
</dbReference>
<proteinExistence type="predicted"/>
<dbReference type="Pfam" id="PF02653">
    <property type="entry name" value="BPD_transp_2"/>
    <property type="match status" value="1"/>
</dbReference>
<dbReference type="RefSeq" id="WP_311618126.1">
    <property type="nucleotide sequence ID" value="NZ_JAVREV010000007.1"/>
</dbReference>
<organism evidence="8 9">
    <name type="scientific">Streptomyces johnsoniae</name>
    <dbReference type="NCBI Taxonomy" id="3075532"/>
    <lineage>
        <taxon>Bacteria</taxon>
        <taxon>Bacillati</taxon>
        <taxon>Actinomycetota</taxon>
        <taxon>Actinomycetes</taxon>
        <taxon>Kitasatosporales</taxon>
        <taxon>Streptomycetaceae</taxon>
        <taxon>Streptomyces</taxon>
    </lineage>
</organism>
<dbReference type="EMBL" id="JAVREV010000007">
    <property type="protein sequence ID" value="MDT0443821.1"/>
    <property type="molecule type" value="Genomic_DNA"/>
</dbReference>
<keyword evidence="5 7" id="KW-0472">Membrane</keyword>
<dbReference type="InterPro" id="IPR001851">
    <property type="entry name" value="ABC_transp_permease"/>
</dbReference>
<dbReference type="InterPro" id="IPR043428">
    <property type="entry name" value="LivM-like"/>
</dbReference>
<gene>
    <name evidence="8" type="ORF">RM779_14660</name>
</gene>
<feature type="transmembrane region" description="Helical" evidence="7">
    <location>
        <begin position="281"/>
        <end position="299"/>
    </location>
</feature>
<dbReference type="Proteomes" id="UP001183615">
    <property type="component" value="Unassembled WGS sequence"/>
</dbReference>
<dbReference type="CDD" id="cd06581">
    <property type="entry name" value="TM_PBP1_LivM_like"/>
    <property type="match status" value="1"/>
</dbReference>
<comment type="caution">
    <text evidence="8">The sequence shown here is derived from an EMBL/GenBank/DDBJ whole genome shotgun (WGS) entry which is preliminary data.</text>
</comment>
<evidence type="ECO:0000256" key="7">
    <source>
        <dbReference type="SAM" id="Phobius"/>
    </source>
</evidence>
<accession>A0ABU2S557</accession>
<reference evidence="9" key="1">
    <citation type="submission" date="2023-07" db="EMBL/GenBank/DDBJ databases">
        <title>30 novel species of actinomycetes from the DSMZ collection.</title>
        <authorList>
            <person name="Nouioui I."/>
        </authorList>
    </citation>
    <scope>NUCLEOTIDE SEQUENCE [LARGE SCALE GENOMIC DNA]</scope>
    <source>
        <strain evidence="9">DSM 41886</strain>
    </source>
</reference>
<evidence type="ECO:0000256" key="5">
    <source>
        <dbReference type="ARBA" id="ARBA00023136"/>
    </source>
</evidence>
<feature type="transmembrane region" description="Helical" evidence="7">
    <location>
        <begin position="78"/>
        <end position="94"/>
    </location>
</feature>
<feature type="transmembrane region" description="Helical" evidence="7">
    <location>
        <begin position="51"/>
        <end position="71"/>
    </location>
</feature>
<keyword evidence="9" id="KW-1185">Reference proteome</keyword>
<sequence length="378" mass="39914">MPNASDTERTSAAAATAPAGGRAPARAVRVLAFAVCAALILSWPGLAPNPYILSAGVMVASYACTATAWNFMGGFTGYVSLGHAAFFGLGAYGTGVLIRDLDWPPFAAWLAAGVIVVLITVPVGIAALRVRGASFVIVSIAFVLILLLVAQTWQDLTGGSDGLVVPRPFPDLSRPEHHRAFFYLFVALLAVMLLAWWAIDRSRFGTGLKAVREDEDKAQALGVPTRDYKLVAYLISAFFTGLSGGMYALWFGDLDPIFQFSVLLGAYMVLMALLGGVRHLYGPLLGALIVGGALEYFELEFGGTQLHLVAAAVLLGVVVLVTPDGIIPAVRDLVRRFGPQDSSIREMTAAELLAHNRASGRGGPPPHPADAPGPGEDR</sequence>
<feature type="transmembrane region" description="Helical" evidence="7">
    <location>
        <begin position="257"/>
        <end position="274"/>
    </location>
</feature>
<keyword evidence="3 7" id="KW-0812">Transmembrane</keyword>